<dbReference type="GO" id="GO:0005737">
    <property type="term" value="C:cytoplasm"/>
    <property type="evidence" value="ECO:0007669"/>
    <property type="project" value="UniProtKB-SubCell"/>
</dbReference>
<organism evidence="7 8">
    <name type="scientific">Cimex lectularius</name>
    <name type="common">Bed bug</name>
    <name type="synonym">Acanthia lectularia</name>
    <dbReference type="NCBI Taxonomy" id="79782"/>
    <lineage>
        <taxon>Eukaryota</taxon>
        <taxon>Metazoa</taxon>
        <taxon>Ecdysozoa</taxon>
        <taxon>Arthropoda</taxon>
        <taxon>Hexapoda</taxon>
        <taxon>Insecta</taxon>
        <taxon>Pterygota</taxon>
        <taxon>Neoptera</taxon>
        <taxon>Paraneoptera</taxon>
        <taxon>Hemiptera</taxon>
        <taxon>Heteroptera</taxon>
        <taxon>Panheteroptera</taxon>
        <taxon>Cimicomorpha</taxon>
        <taxon>Cimicidae</taxon>
        <taxon>Cimex</taxon>
    </lineage>
</organism>
<name>A0A8I6RH31_CIMLE</name>
<evidence type="ECO:0000256" key="3">
    <source>
        <dbReference type="ARBA" id="ARBA00022737"/>
    </source>
</evidence>
<evidence type="ECO:0000256" key="5">
    <source>
        <dbReference type="ARBA" id="ARBA00040665"/>
    </source>
</evidence>
<dbReference type="PANTHER" id="PTHR46630:SF1">
    <property type="entry name" value="TETRATRICOPEPTIDE REPEAT PROTEIN 29"/>
    <property type="match status" value="1"/>
</dbReference>
<evidence type="ECO:0000256" key="6">
    <source>
        <dbReference type="ARBA" id="ARBA00044739"/>
    </source>
</evidence>
<comment type="subcellular location">
    <subcellularLocation>
        <location evidence="1">Cytoplasm</location>
    </subcellularLocation>
</comment>
<proteinExistence type="predicted"/>
<evidence type="ECO:0000313" key="8">
    <source>
        <dbReference type="Proteomes" id="UP000494040"/>
    </source>
</evidence>
<dbReference type="AlphaFoldDB" id="A0A8I6RH31"/>
<accession>A0A8I6RH31</accession>
<dbReference type="RefSeq" id="XP_014245357.1">
    <property type="nucleotide sequence ID" value="XM_014389871.1"/>
</dbReference>
<dbReference type="SUPFAM" id="SSF48452">
    <property type="entry name" value="TPR-like"/>
    <property type="match status" value="1"/>
</dbReference>
<comment type="function">
    <text evidence="6">Axonemal protein which is implicated in axonemal and/or peri-axonemal structure assembly and regulates flagellum assembly and beating and therefore sperm motility.</text>
</comment>
<dbReference type="Gene3D" id="1.25.40.10">
    <property type="entry name" value="Tetratricopeptide repeat domain"/>
    <property type="match status" value="1"/>
</dbReference>
<dbReference type="PANTHER" id="PTHR46630">
    <property type="entry name" value="TETRATRICOPEPTIDE REPEAT PROTEIN 29"/>
    <property type="match status" value="1"/>
</dbReference>
<sequence length="866" mass="102311">MKMLYPRNFHWNKKKEVDVAELKPHLINDYRDPPMRPLPKIKRKIKKKKDDECRAITSQSVVNVKSTTYLYDNMKNLCIHPEPRFMLDRTAILEKSRILAIMRPAMTERKKRRLLTKKEEWLLLELEEDGFTETLSIINSFIKIESEMQRAQAYFFDAKVLNRKPLSQCPDELEFLSKILKYREYYKIQGEVEKGFSLMLYLALHYEERDDTWLWIVYEIYLLALEGVTEFKSWDSNYCEAVIRYLFGRVLLERIKRLDEAYTQLFIAYELSLGKTWSTSCITSISEDFIHRNSAFLIYVIQLLRTEKWAYKDPQFALDCIKDGVQKIINTGTTQEIIEALMELALIYNKIHMPHKAVVILIDVVQNFKVTSPSENENLCNCFLYLAFCYRRMNMPRKAYEYLLMMLDTATLVGLKAHKAQALKHLGEYFLSKKMFKTARNYFRESKKIFHAINYAEQMEEVSILHGYTKTVIHFPDFCESIVHAVSPIDEDFARICYWMEYGTSFWKTKDPSSDVEIEVRPDEEVETEKVEQTEILPAIEESQISDMVRPVPSEQSEFSAEQETLEKKNTLKMSPYELQDLETNITNKAQGINIYLSFMNDCIAMPGNKEEAVDLSFILNCYLEDEHRYKIIEKIEELKFINEILMSPYEPPKCNIRQERRDKICVDAESSEEEDSADELEPAESSCKLSCLTIRPIMQMKDTKLPNKVYLIDVLNQQRMMCNENYLLAKLPKRRHILIPYSPNLVRLMNSYSSDEMDHLYVISPYKNLMTKICKDIREIEENFVPHSLWNESRYAYSPRKAGKVNKREVMDITPFYNIFKGKMESIKDRVIEKHNMLTEEAMKKKHKRMEDSLQLIVPKIHVEK</sequence>
<dbReference type="GeneID" id="106664284"/>
<dbReference type="Proteomes" id="UP000494040">
    <property type="component" value="Unassembled WGS sequence"/>
</dbReference>
<dbReference type="GO" id="GO:0003341">
    <property type="term" value="P:cilium movement"/>
    <property type="evidence" value="ECO:0007669"/>
    <property type="project" value="TreeGrafter"/>
</dbReference>
<keyword evidence="2" id="KW-0963">Cytoplasm</keyword>
<evidence type="ECO:0000313" key="7">
    <source>
        <dbReference type="EnsemblMetazoa" id="XP_014245357.1"/>
    </source>
</evidence>
<reference evidence="7" key="1">
    <citation type="submission" date="2022-01" db="UniProtKB">
        <authorList>
            <consortium name="EnsemblMetazoa"/>
        </authorList>
    </citation>
    <scope>IDENTIFICATION</scope>
</reference>
<dbReference type="GO" id="GO:0005929">
    <property type="term" value="C:cilium"/>
    <property type="evidence" value="ECO:0007669"/>
    <property type="project" value="TreeGrafter"/>
</dbReference>
<dbReference type="OrthoDB" id="6612325at2759"/>
<keyword evidence="8" id="KW-1185">Reference proteome</keyword>
<dbReference type="InterPro" id="IPR011990">
    <property type="entry name" value="TPR-like_helical_dom_sf"/>
</dbReference>
<keyword evidence="3" id="KW-0677">Repeat</keyword>
<evidence type="ECO:0000256" key="1">
    <source>
        <dbReference type="ARBA" id="ARBA00004496"/>
    </source>
</evidence>
<dbReference type="EnsemblMetazoa" id="XM_014389871.1">
    <property type="protein sequence ID" value="XP_014245357.1"/>
    <property type="gene ID" value="LOC106664284"/>
</dbReference>
<protein>
    <recommendedName>
        <fullName evidence="5">Tetratricopeptide repeat protein 29</fullName>
    </recommendedName>
</protein>
<dbReference type="KEGG" id="clec:106664284"/>
<evidence type="ECO:0000256" key="4">
    <source>
        <dbReference type="ARBA" id="ARBA00022803"/>
    </source>
</evidence>
<keyword evidence="4" id="KW-0802">TPR repeat</keyword>
<dbReference type="InterPro" id="IPR051476">
    <property type="entry name" value="Bac_ResReg_Asp_Phosphatase"/>
</dbReference>
<evidence type="ECO:0000256" key="2">
    <source>
        <dbReference type="ARBA" id="ARBA00022490"/>
    </source>
</evidence>